<evidence type="ECO:0000256" key="2">
    <source>
        <dbReference type="ARBA" id="ARBA00022448"/>
    </source>
</evidence>
<dbReference type="PANTHER" id="PTHR43652">
    <property type="entry name" value="BASIC AMINO ACID ANTIPORTER YFCC-RELATED"/>
    <property type="match status" value="1"/>
</dbReference>
<evidence type="ECO:0000256" key="3">
    <source>
        <dbReference type="ARBA" id="ARBA00022692"/>
    </source>
</evidence>
<accession>A0A1G8KHY1</accession>
<dbReference type="RefSeq" id="WP_090396036.1">
    <property type="nucleotide sequence ID" value="NZ_FNEN01000002.1"/>
</dbReference>
<keyword evidence="5 7" id="KW-1133">Transmembrane helix</keyword>
<protein>
    <submittedName>
        <fullName evidence="9">Anion transporter</fullName>
    </submittedName>
</protein>
<dbReference type="CDD" id="cd01115">
    <property type="entry name" value="SLC13_permease"/>
    <property type="match status" value="1"/>
</dbReference>
<feature type="transmembrane region" description="Helical" evidence="7">
    <location>
        <begin position="268"/>
        <end position="288"/>
    </location>
</feature>
<evidence type="ECO:0000256" key="7">
    <source>
        <dbReference type="SAM" id="Phobius"/>
    </source>
</evidence>
<proteinExistence type="predicted"/>
<keyword evidence="10" id="KW-1185">Reference proteome</keyword>
<evidence type="ECO:0000256" key="4">
    <source>
        <dbReference type="ARBA" id="ARBA00022737"/>
    </source>
</evidence>
<feature type="transmembrane region" description="Helical" evidence="7">
    <location>
        <begin position="392"/>
        <end position="412"/>
    </location>
</feature>
<evidence type="ECO:0000259" key="8">
    <source>
        <dbReference type="Pfam" id="PF03600"/>
    </source>
</evidence>
<keyword evidence="3 7" id="KW-0812">Transmembrane</keyword>
<dbReference type="Pfam" id="PF03600">
    <property type="entry name" value="CitMHS"/>
    <property type="match status" value="1"/>
</dbReference>
<dbReference type="OrthoDB" id="9765532at2"/>
<evidence type="ECO:0000256" key="5">
    <source>
        <dbReference type="ARBA" id="ARBA00022989"/>
    </source>
</evidence>
<keyword evidence="4" id="KW-0677">Repeat</keyword>
<feature type="transmembrane region" description="Helical" evidence="7">
    <location>
        <begin position="173"/>
        <end position="194"/>
    </location>
</feature>
<feature type="transmembrane region" description="Helical" evidence="7">
    <location>
        <begin position="49"/>
        <end position="71"/>
    </location>
</feature>
<feature type="domain" description="Citrate transporter-like" evidence="8">
    <location>
        <begin position="16"/>
        <end position="339"/>
    </location>
</feature>
<feature type="transmembrane region" description="Helical" evidence="7">
    <location>
        <begin position="6"/>
        <end position="21"/>
    </location>
</feature>
<dbReference type="GO" id="GO:0055085">
    <property type="term" value="P:transmembrane transport"/>
    <property type="evidence" value="ECO:0007669"/>
    <property type="project" value="InterPro"/>
</dbReference>
<dbReference type="EMBL" id="FNEN01000002">
    <property type="protein sequence ID" value="SDI43006.1"/>
    <property type="molecule type" value="Genomic_DNA"/>
</dbReference>
<keyword evidence="2" id="KW-0813">Transport</keyword>
<feature type="transmembrane region" description="Helical" evidence="7">
    <location>
        <begin position="223"/>
        <end position="256"/>
    </location>
</feature>
<evidence type="ECO:0000313" key="10">
    <source>
        <dbReference type="Proteomes" id="UP000198853"/>
    </source>
</evidence>
<dbReference type="PANTHER" id="PTHR43652:SF2">
    <property type="entry name" value="BASIC AMINO ACID ANTIPORTER YFCC-RELATED"/>
    <property type="match status" value="1"/>
</dbReference>
<name>A0A1G8KHY1_9BACI</name>
<reference evidence="9 10" key="1">
    <citation type="submission" date="2016-10" db="EMBL/GenBank/DDBJ databases">
        <authorList>
            <person name="de Groot N.N."/>
        </authorList>
    </citation>
    <scope>NUCLEOTIDE SEQUENCE [LARGE SCALE GENOMIC DNA]</scope>
    <source>
        <strain evidence="9 10">DSM 21771</strain>
    </source>
</reference>
<dbReference type="GO" id="GO:0005886">
    <property type="term" value="C:plasma membrane"/>
    <property type="evidence" value="ECO:0007669"/>
    <property type="project" value="TreeGrafter"/>
</dbReference>
<feature type="transmembrane region" description="Helical" evidence="7">
    <location>
        <begin position="326"/>
        <end position="344"/>
    </location>
</feature>
<feature type="transmembrane region" description="Helical" evidence="7">
    <location>
        <begin position="300"/>
        <end position="320"/>
    </location>
</feature>
<feature type="transmembrane region" description="Helical" evidence="7">
    <location>
        <begin position="351"/>
        <end position="372"/>
    </location>
</feature>
<dbReference type="Proteomes" id="UP000198853">
    <property type="component" value="Unassembled WGS sequence"/>
</dbReference>
<feature type="transmembrane region" description="Helical" evidence="7">
    <location>
        <begin position="136"/>
        <end position="153"/>
    </location>
</feature>
<organism evidence="9 10">
    <name type="scientific">Natribacillus halophilus</name>
    <dbReference type="NCBI Taxonomy" id="549003"/>
    <lineage>
        <taxon>Bacteria</taxon>
        <taxon>Bacillati</taxon>
        <taxon>Bacillota</taxon>
        <taxon>Bacilli</taxon>
        <taxon>Bacillales</taxon>
        <taxon>Bacillaceae</taxon>
        <taxon>Natribacillus</taxon>
    </lineage>
</organism>
<keyword evidence="6 7" id="KW-0472">Membrane</keyword>
<evidence type="ECO:0000256" key="6">
    <source>
        <dbReference type="ARBA" id="ARBA00023136"/>
    </source>
</evidence>
<comment type="subcellular location">
    <subcellularLocation>
        <location evidence="1">Membrane</location>
        <topology evidence="1">Multi-pass membrane protein</topology>
    </subcellularLocation>
</comment>
<dbReference type="InterPro" id="IPR004680">
    <property type="entry name" value="Cit_transptr-like_dom"/>
</dbReference>
<dbReference type="InterPro" id="IPR051679">
    <property type="entry name" value="DASS-Related_Transporters"/>
</dbReference>
<evidence type="ECO:0000313" key="9">
    <source>
        <dbReference type="EMBL" id="SDI43006.1"/>
    </source>
</evidence>
<evidence type="ECO:0000256" key="1">
    <source>
        <dbReference type="ARBA" id="ARBA00004141"/>
    </source>
</evidence>
<sequence>MTTEAIIALVIFVTAIILLIWRPISPIVIGAMIPTSLALFGVIDADRAFADFANSTVIFFMSLLVVGRALFKTGLADFIGEKIIGLTGKTERGTLFGTSIVSGGMSGFLNDTGTTASLMSIVSAVSEKANVSKSKLLMTLAYFATIGGSLTLIGTTPNIVSSGVLADFGYRNFGFFEFTPIALPVFIVALLYILTIGRNHLPDIELENEFKEEKITKKPCKMILVAIIFISIIIAMGTGVIPMHVAAATGAILVVLTRCINVDEAVNSFSVTTLFLVAGIFPLSTALVETGAAEFIVNSLSPYLTSLSPVLIITAITFIMLTLTQFLMSTSTVAIMAPMGILIGESAGIDPAGVVIAIAIAGSTSLATPFGTGPTLLIWEAGGYKATDYLRVGVPLSILSGIVISTLTSIIYL</sequence>
<dbReference type="AlphaFoldDB" id="A0A1G8KHY1"/>
<gene>
    <name evidence="9" type="ORF">SAMN04488123_102113</name>
</gene>